<dbReference type="OrthoDB" id="8550895at2"/>
<dbReference type="EMBL" id="VNHT01000113">
    <property type="protein sequence ID" value="TYP71571.1"/>
    <property type="molecule type" value="Genomic_DNA"/>
</dbReference>
<sequence length="58" mass="6497">MAFQYELDEEVIDDNGKEGLIIGRFKFSGSSPGYLVTFVNSEGLPFDQYKSESALTKK</sequence>
<protein>
    <submittedName>
        <fullName evidence="1">Uncharacterized protein</fullName>
    </submittedName>
</protein>
<evidence type="ECO:0000313" key="1">
    <source>
        <dbReference type="EMBL" id="TYP71571.1"/>
    </source>
</evidence>
<comment type="caution">
    <text evidence="1">The sequence shown here is derived from an EMBL/GenBank/DDBJ whole genome shotgun (WGS) entry which is preliminary data.</text>
</comment>
<reference evidence="1 2" key="1">
    <citation type="submission" date="2019-07" db="EMBL/GenBank/DDBJ databases">
        <title>Active sludge and wastewater microbial communities from Klosterneuburg, Austria.</title>
        <authorList>
            <person name="Wagner M."/>
        </authorList>
    </citation>
    <scope>NUCLEOTIDE SEQUENCE [LARGE SCALE GENOMIC DNA]</scope>
    <source>
        <strain evidence="1 2">Nm2</strain>
    </source>
</reference>
<accession>A0A5D3Y991</accession>
<gene>
    <name evidence="1" type="ORF">BCL69_11138</name>
</gene>
<name>A0A5D3Y991_9PROT</name>
<dbReference type="AlphaFoldDB" id="A0A5D3Y991"/>
<organism evidence="1 2">
    <name type="scientific">Nitrosomonas communis</name>
    <dbReference type="NCBI Taxonomy" id="44574"/>
    <lineage>
        <taxon>Bacteria</taxon>
        <taxon>Pseudomonadati</taxon>
        <taxon>Pseudomonadota</taxon>
        <taxon>Betaproteobacteria</taxon>
        <taxon>Nitrosomonadales</taxon>
        <taxon>Nitrosomonadaceae</taxon>
        <taxon>Nitrosomonas</taxon>
    </lineage>
</organism>
<evidence type="ECO:0000313" key="2">
    <source>
        <dbReference type="Proteomes" id="UP000324176"/>
    </source>
</evidence>
<dbReference type="Proteomes" id="UP000324176">
    <property type="component" value="Unassembled WGS sequence"/>
</dbReference>
<proteinExistence type="predicted"/>
<dbReference type="RefSeq" id="WP_158441585.1">
    <property type="nucleotide sequence ID" value="NZ_CP011451.1"/>
</dbReference>